<evidence type="ECO:0000313" key="1">
    <source>
        <dbReference type="EMBL" id="GBP95924.1"/>
    </source>
</evidence>
<dbReference type="EMBL" id="BGZK01002701">
    <property type="protein sequence ID" value="GBP95924.1"/>
    <property type="molecule type" value="Genomic_DNA"/>
</dbReference>
<evidence type="ECO:0000313" key="2">
    <source>
        <dbReference type="Proteomes" id="UP000299102"/>
    </source>
</evidence>
<dbReference type="AlphaFoldDB" id="A0A4C2A9P2"/>
<sequence>MYQLPQLHTALLHTACRLYEMHDLDIMREIVIVRVNAAADAGMRLGMSFSGVVRHGFRLPTGRAATLAFLEMG</sequence>
<name>A0A4C2A9P2_EUMVA</name>
<dbReference type="Proteomes" id="UP000299102">
    <property type="component" value="Unassembled WGS sequence"/>
</dbReference>
<proteinExistence type="predicted"/>
<reference evidence="1 2" key="1">
    <citation type="journal article" date="2019" name="Commun. Biol.">
        <title>The bagworm genome reveals a unique fibroin gene that provides high tensile strength.</title>
        <authorList>
            <person name="Kono N."/>
            <person name="Nakamura H."/>
            <person name="Ohtoshi R."/>
            <person name="Tomita M."/>
            <person name="Numata K."/>
            <person name="Arakawa K."/>
        </authorList>
    </citation>
    <scope>NUCLEOTIDE SEQUENCE [LARGE SCALE GENOMIC DNA]</scope>
</reference>
<comment type="caution">
    <text evidence="1">The sequence shown here is derived from an EMBL/GenBank/DDBJ whole genome shotgun (WGS) entry which is preliminary data.</text>
</comment>
<accession>A0A4C2A9P2</accession>
<protein>
    <submittedName>
        <fullName evidence="1">Uncharacterized protein</fullName>
    </submittedName>
</protein>
<gene>
    <name evidence="1" type="ORF">EVAR_100483_1</name>
</gene>
<organism evidence="1 2">
    <name type="scientific">Eumeta variegata</name>
    <name type="common">Bagworm moth</name>
    <name type="synonym">Eumeta japonica</name>
    <dbReference type="NCBI Taxonomy" id="151549"/>
    <lineage>
        <taxon>Eukaryota</taxon>
        <taxon>Metazoa</taxon>
        <taxon>Ecdysozoa</taxon>
        <taxon>Arthropoda</taxon>
        <taxon>Hexapoda</taxon>
        <taxon>Insecta</taxon>
        <taxon>Pterygota</taxon>
        <taxon>Neoptera</taxon>
        <taxon>Endopterygota</taxon>
        <taxon>Lepidoptera</taxon>
        <taxon>Glossata</taxon>
        <taxon>Ditrysia</taxon>
        <taxon>Tineoidea</taxon>
        <taxon>Psychidae</taxon>
        <taxon>Oiketicinae</taxon>
        <taxon>Eumeta</taxon>
    </lineage>
</organism>
<keyword evidence="2" id="KW-1185">Reference proteome</keyword>